<dbReference type="SUPFAM" id="SSF49464">
    <property type="entry name" value="Carboxypeptidase regulatory domain-like"/>
    <property type="match status" value="1"/>
</dbReference>
<name>A0A366KP21_9SPHI</name>
<sequence>MMNRMEKLILILLLLSGFAGLAQQPAAFNITGKVADARTKLPLAGAGVSVISIAGNKILNSTLTDSSGVFSFSVAPGKYHIKIAFISYKTYILEHQQVDKYLNLGLILLQEDAKLLEAVNIVGEKSTVELNLDKKVFNVGKDLMSKGGTANDILNNVPSVNVDANGAISLRGNGSVRVLINGKPSMLTANNGLNQIPANTIEKVEVITNPSARYEAQGGAGIINIVLKKNSSSGLNGSIQAGIGTPTYYNGNINLSYKTQKVNLFANVSHFYRNIYAYEKNLQTTIRNGASTVLNQHNDQVRNDNAYSYYVGGDYYINEKNTLTGSFYHDLQKNNDTTSYQYRYYNGENVLDSIISRFEDYHEPQKYNQLELNYVKTFDNKDQKWTTSLRYDFWNDDENQDITQQKRFPSGNPVSHLSSRDIESSDDFYIQSDFVTAFSKSARFETGIRADLRAIRSDYSTLSNGILLENYTNKLYYDENIYAAYAQYANKFKRLSYLLGLRTELSDIGISDRKATLSKDKKYINLFPTLHLTYNLRENTDLQISYSRRIDRPRFYQLNTFSGLSDTRNLTVGNPDLNPAYSNSFELAFLKKWGHFNLNPSIYYSHNKNYFQNVLSQTAEGFFVSTPVNLGYEDRYGLEVSGTYNAFKWWRLSWDFNYYGFKQHGEFQGKQYGTSNKTWFTRISSRMNFPKSLAIEYAFNYQGKNADVQSTIAAQYRANIALSKDLFKDKLSVVLAVTNLFDSQVVKQQFITPDYQFESEYKGVGRLTRLTLTYRFNRDKTQKDRLPDEN</sequence>
<dbReference type="AlphaFoldDB" id="A0A366KP21"/>
<keyword evidence="4 8" id="KW-0812">Transmembrane</keyword>
<comment type="caution">
    <text evidence="12">The sequence shown here is derived from an EMBL/GenBank/DDBJ whole genome shotgun (WGS) entry which is preliminary data.</text>
</comment>
<keyword evidence="12" id="KW-0675">Receptor</keyword>
<accession>A0A366KP21</accession>
<evidence type="ECO:0000313" key="13">
    <source>
        <dbReference type="Proteomes" id="UP000252081"/>
    </source>
</evidence>
<proteinExistence type="inferred from homology"/>
<dbReference type="SUPFAM" id="SSF56935">
    <property type="entry name" value="Porins"/>
    <property type="match status" value="1"/>
</dbReference>
<keyword evidence="6 8" id="KW-0472">Membrane</keyword>
<evidence type="ECO:0000256" key="2">
    <source>
        <dbReference type="ARBA" id="ARBA00022448"/>
    </source>
</evidence>
<dbReference type="Gene3D" id="2.170.130.10">
    <property type="entry name" value="TonB-dependent receptor, plug domain"/>
    <property type="match status" value="1"/>
</dbReference>
<comment type="subcellular location">
    <subcellularLocation>
        <location evidence="1 8">Cell outer membrane</location>
        <topology evidence="1 8">Multi-pass membrane protein</topology>
    </subcellularLocation>
</comment>
<dbReference type="PANTHER" id="PTHR30069:SF29">
    <property type="entry name" value="HEMOGLOBIN AND HEMOGLOBIN-HAPTOGLOBIN-BINDING PROTEIN 1-RELATED"/>
    <property type="match status" value="1"/>
</dbReference>
<evidence type="ECO:0000256" key="8">
    <source>
        <dbReference type="PROSITE-ProRule" id="PRU01360"/>
    </source>
</evidence>
<evidence type="ECO:0000256" key="6">
    <source>
        <dbReference type="ARBA" id="ARBA00023136"/>
    </source>
</evidence>
<dbReference type="Pfam" id="PF13620">
    <property type="entry name" value="CarboxypepD_reg"/>
    <property type="match status" value="1"/>
</dbReference>
<keyword evidence="13" id="KW-1185">Reference proteome</keyword>
<dbReference type="InterPro" id="IPR008969">
    <property type="entry name" value="CarboxyPept-like_regulatory"/>
</dbReference>
<keyword evidence="7 8" id="KW-0998">Cell outer membrane</keyword>
<dbReference type="GO" id="GO:0015344">
    <property type="term" value="F:siderophore uptake transmembrane transporter activity"/>
    <property type="evidence" value="ECO:0007669"/>
    <property type="project" value="TreeGrafter"/>
</dbReference>
<dbReference type="Gene3D" id="2.60.40.1120">
    <property type="entry name" value="Carboxypeptidase-like, regulatory domain"/>
    <property type="match status" value="1"/>
</dbReference>
<evidence type="ECO:0000256" key="4">
    <source>
        <dbReference type="ARBA" id="ARBA00022692"/>
    </source>
</evidence>
<dbReference type="Proteomes" id="UP000252081">
    <property type="component" value="Unassembled WGS sequence"/>
</dbReference>
<evidence type="ECO:0000313" key="12">
    <source>
        <dbReference type="EMBL" id="RBQ02864.1"/>
    </source>
</evidence>
<feature type="domain" description="TonB-dependent receptor plug" evidence="10">
    <location>
        <begin position="147"/>
        <end position="221"/>
    </location>
</feature>
<dbReference type="PANTHER" id="PTHR30069">
    <property type="entry name" value="TONB-DEPENDENT OUTER MEMBRANE RECEPTOR"/>
    <property type="match status" value="1"/>
</dbReference>
<evidence type="ECO:0000256" key="9">
    <source>
        <dbReference type="SAM" id="SignalP"/>
    </source>
</evidence>
<evidence type="ECO:0000256" key="1">
    <source>
        <dbReference type="ARBA" id="ARBA00004571"/>
    </source>
</evidence>
<dbReference type="InterPro" id="IPR037066">
    <property type="entry name" value="Plug_dom_sf"/>
</dbReference>
<dbReference type="Pfam" id="PF14905">
    <property type="entry name" value="OMP_b-brl_3"/>
    <property type="match status" value="1"/>
</dbReference>
<dbReference type="InterPro" id="IPR039426">
    <property type="entry name" value="TonB-dep_rcpt-like"/>
</dbReference>
<dbReference type="Pfam" id="PF07715">
    <property type="entry name" value="Plug"/>
    <property type="match status" value="1"/>
</dbReference>
<gene>
    <name evidence="12" type="ORF">DRW42_24765</name>
</gene>
<evidence type="ECO:0000259" key="10">
    <source>
        <dbReference type="Pfam" id="PF07715"/>
    </source>
</evidence>
<evidence type="ECO:0000256" key="3">
    <source>
        <dbReference type="ARBA" id="ARBA00022452"/>
    </source>
</evidence>
<dbReference type="InterPro" id="IPR036942">
    <property type="entry name" value="Beta-barrel_TonB_sf"/>
</dbReference>
<protein>
    <submittedName>
        <fullName evidence="12">TonB-dependent receptor</fullName>
    </submittedName>
</protein>
<feature type="chain" id="PRO_5017073988" evidence="9">
    <location>
        <begin position="23"/>
        <end position="790"/>
    </location>
</feature>
<keyword evidence="5 9" id="KW-0732">Signal</keyword>
<keyword evidence="2 8" id="KW-0813">Transport</keyword>
<organism evidence="12 13">
    <name type="scientific">Pedobacter miscanthi</name>
    <dbReference type="NCBI Taxonomy" id="2259170"/>
    <lineage>
        <taxon>Bacteria</taxon>
        <taxon>Pseudomonadati</taxon>
        <taxon>Bacteroidota</taxon>
        <taxon>Sphingobacteriia</taxon>
        <taxon>Sphingobacteriales</taxon>
        <taxon>Sphingobacteriaceae</taxon>
        <taxon>Pedobacter</taxon>
    </lineage>
</organism>
<evidence type="ECO:0000256" key="7">
    <source>
        <dbReference type="ARBA" id="ARBA00023237"/>
    </source>
</evidence>
<reference evidence="12 13" key="1">
    <citation type="submission" date="2018-07" db="EMBL/GenBank/DDBJ databases">
        <title>A draft genome of a endophytic bacteria, a new species of Pedobacter.</title>
        <authorList>
            <person name="Zhang Z.D."/>
            <person name="Chen Z.J."/>
        </authorList>
    </citation>
    <scope>NUCLEOTIDE SEQUENCE [LARGE SCALE GENOMIC DNA]</scope>
    <source>
        <strain evidence="12 13">RS10</strain>
    </source>
</reference>
<feature type="domain" description="Outer membrane protein beta-barrel" evidence="11">
    <location>
        <begin position="376"/>
        <end position="774"/>
    </location>
</feature>
<evidence type="ECO:0000259" key="11">
    <source>
        <dbReference type="Pfam" id="PF14905"/>
    </source>
</evidence>
<dbReference type="GO" id="GO:0044718">
    <property type="term" value="P:siderophore transmembrane transport"/>
    <property type="evidence" value="ECO:0007669"/>
    <property type="project" value="TreeGrafter"/>
</dbReference>
<dbReference type="InterPro" id="IPR041700">
    <property type="entry name" value="OMP_b-brl_3"/>
</dbReference>
<keyword evidence="3 8" id="KW-1134">Transmembrane beta strand</keyword>
<comment type="similarity">
    <text evidence="8">Belongs to the TonB-dependent receptor family.</text>
</comment>
<dbReference type="GO" id="GO:0009279">
    <property type="term" value="C:cell outer membrane"/>
    <property type="evidence" value="ECO:0007669"/>
    <property type="project" value="UniProtKB-SubCell"/>
</dbReference>
<evidence type="ECO:0000256" key="5">
    <source>
        <dbReference type="ARBA" id="ARBA00022729"/>
    </source>
</evidence>
<dbReference type="PROSITE" id="PS52016">
    <property type="entry name" value="TONB_DEPENDENT_REC_3"/>
    <property type="match status" value="1"/>
</dbReference>
<dbReference type="EMBL" id="QNQU01000029">
    <property type="protein sequence ID" value="RBQ02864.1"/>
    <property type="molecule type" value="Genomic_DNA"/>
</dbReference>
<dbReference type="InterPro" id="IPR012910">
    <property type="entry name" value="Plug_dom"/>
</dbReference>
<feature type="signal peptide" evidence="9">
    <location>
        <begin position="1"/>
        <end position="22"/>
    </location>
</feature>
<dbReference type="Gene3D" id="2.40.170.20">
    <property type="entry name" value="TonB-dependent receptor, beta-barrel domain"/>
    <property type="match status" value="1"/>
</dbReference>